<evidence type="ECO:0000256" key="1">
    <source>
        <dbReference type="SAM" id="Phobius"/>
    </source>
</evidence>
<evidence type="ECO:0000313" key="2">
    <source>
        <dbReference type="EMBL" id="KAK7464881.1"/>
    </source>
</evidence>
<keyword evidence="1" id="KW-0472">Membrane</keyword>
<sequence>MLICTDAQDATTTQNSGSGESLTTVTLYTVRPTIGAGSNEPFLSVTPIGTAEDGSETTYSIIDNFQPSITRDNVIVESASGFRQIVDTQVLDLEATTLPSVLYINLPYDECTFLNGNNEDGTMGVCERTATGSSATSTFTGDVVATATITATVQPEDRDDDDNDGNATQTNGVGGLTRLAVGNLGVLGMMVMIIVNTMMLTM</sequence>
<proteinExistence type="predicted"/>
<keyword evidence="1" id="KW-1133">Transmembrane helix</keyword>
<accession>A0ABR1JV16</accession>
<keyword evidence="3" id="KW-1185">Reference proteome</keyword>
<reference evidence="2 3" key="1">
    <citation type="submission" date="2024-01" db="EMBL/GenBank/DDBJ databases">
        <title>A draft genome for the cacao thread blight pathogen Marasmiellus scandens.</title>
        <authorList>
            <person name="Baruah I.K."/>
            <person name="Leung J."/>
            <person name="Bukari Y."/>
            <person name="Amoako-Attah I."/>
            <person name="Meinhardt L.W."/>
            <person name="Bailey B.A."/>
            <person name="Cohen S.P."/>
        </authorList>
    </citation>
    <scope>NUCLEOTIDE SEQUENCE [LARGE SCALE GENOMIC DNA]</scope>
    <source>
        <strain evidence="2 3">GH-19</strain>
    </source>
</reference>
<dbReference type="Proteomes" id="UP001498398">
    <property type="component" value="Unassembled WGS sequence"/>
</dbReference>
<comment type="caution">
    <text evidence="2">The sequence shown here is derived from an EMBL/GenBank/DDBJ whole genome shotgun (WGS) entry which is preliminary data.</text>
</comment>
<protein>
    <submittedName>
        <fullName evidence="2">Uncharacterized protein</fullName>
    </submittedName>
</protein>
<dbReference type="EMBL" id="JBANRG010000007">
    <property type="protein sequence ID" value="KAK7464881.1"/>
    <property type="molecule type" value="Genomic_DNA"/>
</dbReference>
<gene>
    <name evidence="2" type="ORF">VKT23_006090</name>
</gene>
<organism evidence="2 3">
    <name type="scientific">Marasmiellus scandens</name>
    <dbReference type="NCBI Taxonomy" id="2682957"/>
    <lineage>
        <taxon>Eukaryota</taxon>
        <taxon>Fungi</taxon>
        <taxon>Dikarya</taxon>
        <taxon>Basidiomycota</taxon>
        <taxon>Agaricomycotina</taxon>
        <taxon>Agaricomycetes</taxon>
        <taxon>Agaricomycetidae</taxon>
        <taxon>Agaricales</taxon>
        <taxon>Marasmiineae</taxon>
        <taxon>Omphalotaceae</taxon>
        <taxon>Marasmiellus</taxon>
    </lineage>
</organism>
<feature type="transmembrane region" description="Helical" evidence="1">
    <location>
        <begin position="179"/>
        <end position="200"/>
    </location>
</feature>
<name>A0ABR1JV16_9AGAR</name>
<keyword evidence="1" id="KW-0812">Transmembrane</keyword>
<evidence type="ECO:0000313" key="3">
    <source>
        <dbReference type="Proteomes" id="UP001498398"/>
    </source>
</evidence>